<evidence type="ECO:0000256" key="2">
    <source>
        <dbReference type="ARBA" id="ARBA00022555"/>
    </source>
</evidence>
<keyword evidence="3 7" id="KW-0378">Hydrolase</keyword>
<proteinExistence type="inferred from homology"/>
<dbReference type="EMBL" id="SMFX01000001">
    <property type="protein sequence ID" value="TCK19213.1"/>
    <property type="molecule type" value="Genomic_DNA"/>
</dbReference>
<feature type="site" description="Stabilizes the basic form of H active site to accept a proton" evidence="7">
    <location>
        <position position="95"/>
    </location>
</feature>
<reference evidence="10 11" key="1">
    <citation type="submission" date="2019-03" db="EMBL/GenBank/DDBJ databases">
        <title>Genomic Encyclopedia of Type Strains, Phase IV (KMG-IV): sequencing the most valuable type-strain genomes for metagenomic binning, comparative biology and taxonomic classification.</title>
        <authorList>
            <person name="Goeker M."/>
        </authorList>
    </citation>
    <scope>NUCLEOTIDE SEQUENCE [LARGE SCALE GENOMIC DNA]</scope>
    <source>
        <strain evidence="10 11">DSM 19610</strain>
    </source>
</reference>
<name>A0A4R1HEY7_9GAMM</name>
<sequence length="192" mass="21577">MPAIQLIVGLGNPGSEYEPTRHNAGFWFVDDLARRCRQEFHAEPRFHSEVARCQLDGNECRLQKPLTFMNRSGQAVGALMRFFKIPVEQILVVHDELDLEPGTVRLKKGGGHGGHNGLRDLISHLGSKDFYRLRIGIGHPGHRDQVVDYVLKKPSVSDRRLIEDAICDALDVMPGVVEGQIEKAMHTLHTQK</sequence>
<keyword evidence="4 7" id="KW-0694">RNA-binding</keyword>
<dbReference type="InterPro" id="IPR001328">
    <property type="entry name" value="Pept_tRNA_hydro"/>
</dbReference>
<dbReference type="Gene3D" id="3.40.50.1470">
    <property type="entry name" value="Peptidyl-tRNA hydrolase"/>
    <property type="match status" value="1"/>
</dbReference>
<dbReference type="Proteomes" id="UP000295707">
    <property type="component" value="Unassembled WGS sequence"/>
</dbReference>
<dbReference type="PROSITE" id="PS01195">
    <property type="entry name" value="PEPT_TRNA_HYDROL_1"/>
    <property type="match status" value="1"/>
</dbReference>
<dbReference type="HAMAP" id="MF_00083">
    <property type="entry name" value="Pept_tRNA_hydro_bact"/>
    <property type="match status" value="1"/>
</dbReference>
<dbReference type="AlphaFoldDB" id="A0A4R1HEY7"/>
<dbReference type="OrthoDB" id="9800507at2"/>
<dbReference type="PANTHER" id="PTHR17224">
    <property type="entry name" value="PEPTIDYL-TRNA HYDROLASE"/>
    <property type="match status" value="1"/>
</dbReference>
<dbReference type="PROSITE" id="PS01196">
    <property type="entry name" value="PEPT_TRNA_HYDROL_2"/>
    <property type="match status" value="1"/>
</dbReference>
<dbReference type="NCBIfam" id="TIGR00447">
    <property type="entry name" value="pth"/>
    <property type="match status" value="1"/>
</dbReference>
<dbReference type="InterPro" id="IPR036416">
    <property type="entry name" value="Pept_tRNA_hydro_sf"/>
</dbReference>
<evidence type="ECO:0000256" key="3">
    <source>
        <dbReference type="ARBA" id="ARBA00022801"/>
    </source>
</evidence>
<dbReference type="SUPFAM" id="SSF53178">
    <property type="entry name" value="Peptidyl-tRNA hydrolase-like"/>
    <property type="match status" value="1"/>
</dbReference>
<evidence type="ECO:0000256" key="6">
    <source>
        <dbReference type="ARBA" id="ARBA00050038"/>
    </source>
</evidence>
<dbReference type="EC" id="3.1.1.29" evidence="1 7"/>
<keyword evidence="7" id="KW-0963">Cytoplasm</keyword>
<feature type="active site" description="Proton acceptor" evidence="7">
    <location>
        <position position="22"/>
    </location>
</feature>
<dbReference type="Pfam" id="PF01195">
    <property type="entry name" value="Pept_tRNA_hydro"/>
    <property type="match status" value="1"/>
</dbReference>
<feature type="binding site" evidence="7">
    <location>
        <position position="116"/>
    </location>
    <ligand>
        <name>tRNA</name>
        <dbReference type="ChEBI" id="CHEBI:17843"/>
    </ligand>
</feature>
<evidence type="ECO:0000256" key="9">
    <source>
        <dbReference type="RuleBase" id="RU004320"/>
    </source>
</evidence>
<dbReference type="GO" id="GO:0000049">
    <property type="term" value="F:tRNA binding"/>
    <property type="evidence" value="ECO:0007669"/>
    <property type="project" value="UniProtKB-UniRule"/>
</dbReference>
<dbReference type="CDD" id="cd00462">
    <property type="entry name" value="PTH"/>
    <property type="match status" value="1"/>
</dbReference>
<comment type="subcellular location">
    <subcellularLocation>
        <location evidence="7">Cytoplasm</location>
    </subcellularLocation>
</comment>
<comment type="similarity">
    <text evidence="5 7 9">Belongs to the PTH family.</text>
</comment>
<dbReference type="FunFam" id="3.40.50.1470:FF:000001">
    <property type="entry name" value="Peptidyl-tRNA hydrolase"/>
    <property type="match status" value="1"/>
</dbReference>
<dbReference type="InterPro" id="IPR018171">
    <property type="entry name" value="Pept_tRNA_hydro_CS"/>
</dbReference>
<keyword evidence="11" id="KW-1185">Reference proteome</keyword>
<evidence type="ECO:0000256" key="1">
    <source>
        <dbReference type="ARBA" id="ARBA00013260"/>
    </source>
</evidence>
<dbReference type="GO" id="GO:0004045">
    <property type="term" value="F:peptidyl-tRNA hydrolase activity"/>
    <property type="evidence" value="ECO:0007669"/>
    <property type="project" value="UniProtKB-UniRule"/>
</dbReference>
<comment type="catalytic activity">
    <reaction evidence="7 8">
        <text>an N-acyl-L-alpha-aminoacyl-tRNA + H2O = an N-acyl-L-amino acid + a tRNA + H(+)</text>
        <dbReference type="Rhea" id="RHEA:54448"/>
        <dbReference type="Rhea" id="RHEA-COMP:10123"/>
        <dbReference type="Rhea" id="RHEA-COMP:13883"/>
        <dbReference type="ChEBI" id="CHEBI:15377"/>
        <dbReference type="ChEBI" id="CHEBI:15378"/>
        <dbReference type="ChEBI" id="CHEBI:59874"/>
        <dbReference type="ChEBI" id="CHEBI:78442"/>
        <dbReference type="ChEBI" id="CHEBI:138191"/>
        <dbReference type="EC" id="3.1.1.29"/>
    </reaction>
</comment>
<evidence type="ECO:0000313" key="11">
    <source>
        <dbReference type="Proteomes" id="UP000295707"/>
    </source>
</evidence>
<feature type="binding site" evidence="7">
    <location>
        <position position="17"/>
    </location>
    <ligand>
        <name>tRNA</name>
        <dbReference type="ChEBI" id="CHEBI:17843"/>
    </ligand>
</feature>
<protein>
    <recommendedName>
        <fullName evidence="6 7">Peptidyl-tRNA hydrolase</fullName>
        <shortName evidence="7">Pth</shortName>
        <ecNumber evidence="1 7">3.1.1.29</ecNumber>
    </recommendedName>
</protein>
<accession>A0A4R1HEY7</accession>
<organism evidence="10 11">
    <name type="scientific">Thiogranum longum</name>
    <dbReference type="NCBI Taxonomy" id="1537524"/>
    <lineage>
        <taxon>Bacteria</taxon>
        <taxon>Pseudomonadati</taxon>
        <taxon>Pseudomonadota</taxon>
        <taxon>Gammaproteobacteria</taxon>
        <taxon>Chromatiales</taxon>
        <taxon>Ectothiorhodospiraceae</taxon>
        <taxon>Thiogranum</taxon>
    </lineage>
</organism>
<comment type="function">
    <text evidence="7">Catalyzes the release of premature peptidyl moieties from peptidyl-tRNA molecules trapped in stalled 50S ribosomal subunits, and thus maintains levels of free tRNAs and 50S ribosomes.</text>
</comment>
<comment type="function">
    <text evidence="7">Hydrolyzes ribosome-free peptidyl-tRNAs (with 1 or more amino acids incorporated), which drop off the ribosome during protein synthesis, or as a result of ribosome stalling.</text>
</comment>
<comment type="subunit">
    <text evidence="7">Monomer.</text>
</comment>
<dbReference type="GO" id="GO:0006515">
    <property type="term" value="P:protein quality control for misfolded or incompletely synthesized proteins"/>
    <property type="evidence" value="ECO:0007669"/>
    <property type="project" value="UniProtKB-UniRule"/>
</dbReference>
<feature type="binding site" evidence="7">
    <location>
        <position position="68"/>
    </location>
    <ligand>
        <name>tRNA</name>
        <dbReference type="ChEBI" id="CHEBI:17843"/>
    </ligand>
</feature>
<dbReference type="PANTHER" id="PTHR17224:SF1">
    <property type="entry name" value="PEPTIDYL-TRNA HYDROLASE"/>
    <property type="match status" value="1"/>
</dbReference>
<evidence type="ECO:0000256" key="7">
    <source>
        <dbReference type="HAMAP-Rule" id="MF_00083"/>
    </source>
</evidence>
<evidence type="ECO:0000313" key="10">
    <source>
        <dbReference type="EMBL" id="TCK19213.1"/>
    </source>
</evidence>
<evidence type="ECO:0000256" key="4">
    <source>
        <dbReference type="ARBA" id="ARBA00022884"/>
    </source>
</evidence>
<evidence type="ECO:0000256" key="5">
    <source>
        <dbReference type="ARBA" id="ARBA00038063"/>
    </source>
</evidence>
<feature type="site" description="Discriminates between blocked and unblocked aminoacyl-tRNA" evidence="7">
    <location>
        <position position="12"/>
    </location>
</feature>
<dbReference type="GO" id="GO:0005737">
    <property type="term" value="C:cytoplasm"/>
    <property type="evidence" value="ECO:0007669"/>
    <property type="project" value="UniProtKB-SubCell"/>
</dbReference>
<dbReference type="GO" id="GO:0072344">
    <property type="term" value="P:rescue of stalled ribosome"/>
    <property type="evidence" value="ECO:0007669"/>
    <property type="project" value="UniProtKB-UniRule"/>
</dbReference>
<comment type="caution">
    <text evidence="10">The sequence shown here is derived from an EMBL/GenBank/DDBJ whole genome shotgun (WGS) entry which is preliminary data.</text>
</comment>
<feature type="binding site" evidence="7">
    <location>
        <position position="70"/>
    </location>
    <ligand>
        <name>tRNA</name>
        <dbReference type="ChEBI" id="CHEBI:17843"/>
    </ligand>
</feature>
<evidence type="ECO:0000256" key="8">
    <source>
        <dbReference type="RuleBase" id="RU000673"/>
    </source>
</evidence>
<gene>
    <name evidence="7" type="primary">pth</name>
    <name evidence="10" type="ORF">DFR30_2512</name>
</gene>
<keyword evidence="2 7" id="KW-0820">tRNA-binding</keyword>